<dbReference type="EMBL" id="FP565575">
    <property type="protein sequence ID" value="CBE67145.1"/>
    <property type="molecule type" value="Genomic_DNA"/>
</dbReference>
<dbReference type="HOGENOM" id="CLU_2823072_0_0_0"/>
<gene>
    <name evidence="1" type="ORF">DAMO_0017</name>
</gene>
<organism evidence="1 2">
    <name type="scientific">Methylomirabilis oxygeniifera</name>
    <dbReference type="NCBI Taxonomy" id="671143"/>
    <lineage>
        <taxon>Bacteria</taxon>
        <taxon>Candidatus Methylomirabilota</taxon>
        <taxon>Candidatus Methylomirabilia</taxon>
        <taxon>Candidatus Methylomirabilales</taxon>
        <taxon>Candidatus Methylomirabilaceae</taxon>
        <taxon>Candidatus Methylomirabilis</taxon>
    </lineage>
</organism>
<protein>
    <submittedName>
        <fullName evidence="1">Uncharacterized protein</fullName>
    </submittedName>
</protein>
<evidence type="ECO:0000313" key="2">
    <source>
        <dbReference type="Proteomes" id="UP000006898"/>
    </source>
</evidence>
<proteinExistence type="predicted"/>
<evidence type="ECO:0000313" key="1">
    <source>
        <dbReference type="EMBL" id="CBE67145.1"/>
    </source>
</evidence>
<dbReference type="AlphaFoldDB" id="D5MHL2"/>
<accession>D5MHL2</accession>
<name>D5MHL2_METO1</name>
<reference evidence="1 2" key="1">
    <citation type="journal article" date="2010" name="Nature">
        <title>Nitrite-driven anaerobic methane oxidation by oxygenic bacteria.</title>
        <authorList>
            <person name="Ettwig K.F."/>
            <person name="Butler M.K."/>
            <person name="Le Paslier D."/>
            <person name="Pelletier E."/>
            <person name="Mangenot S."/>
            <person name="Kuypers M.M.M."/>
            <person name="Schreiber F."/>
            <person name="Dutilh B.E."/>
            <person name="Zedelius J."/>
            <person name="de Beer D."/>
            <person name="Gloerich J."/>
            <person name="Wessels H.J.C.T."/>
            <person name="van Allen T."/>
            <person name="Luesken F."/>
            <person name="Wu M."/>
            <person name="van de Pas-Schoonen K.T."/>
            <person name="Op den Camp H.J.M."/>
            <person name="Janssen-Megens E.M."/>
            <person name="Francoijs K-J."/>
            <person name="Stunnenberg H."/>
            <person name="Weissenbach J."/>
            <person name="Jetten M.S.M."/>
            <person name="Strous M."/>
        </authorList>
    </citation>
    <scope>NUCLEOTIDE SEQUENCE [LARGE SCALE GENOMIC DNA]</scope>
</reference>
<sequence>MCSRARSAPGFFQFVVNSDDQPLGILFSKLCLHRAALRIKSQDLLQRKHPAHHNHGRYLDLLTSGG</sequence>
<dbReference type="KEGG" id="mox:DAMO_0017"/>
<dbReference type="Proteomes" id="UP000006898">
    <property type="component" value="Chromosome"/>
</dbReference>